<comment type="caution">
    <text evidence="2">The sequence shown here is derived from an EMBL/GenBank/DDBJ whole genome shotgun (WGS) entry which is preliminary data.</text>
</comment>
<evidence type="ECO:0000256" key="1">
    <source>
        <dbReference type="SAM" id="Phobius"/>
    </source>
</evidence>
<feature type="transmembrane region" description="Helical" evidence="1">
    <location>
        <begin position="6"/>
        <end position="33"/>
    </location>
</feature>
<keyword evidence="1" id="KW-1133">Transmembrane helix</keyword>
<sequence length="124" mass="13255">MGLWVLLVVGGSGFVGFVDIVALLVVDGFVSFVGGQWSQGGRPPRPSSSDSHLCVGLGLIYEWTLPSSRTRSTGSILCSDFTPPTTHTDIQVDPSISSNQPNALAGATVKDREISLHFYPKKQH</sequence>
<organism evidence="2 3">
    <name type="scientific">Castanea mollissima</name>
    <name type="common">Chinese chestnut</name>
    <dbReference type="NCBI Taxonomy" id="60419"/>
    <lineage>
        <taxon>Eukaryota</taxon>
        <taxon>Viridiplantae</taxon>
        <taxon>Streptophyta</taxon>
        <taxon>Embryophyta</taxon>
        <taxon>Tracheophyta</taxon>
        <taxon>Spermatophyta</taxon>
        <taxon>Magnoliopsida</taxon>
        <taxon>eudicotyledons</taxon>
        <taxon>Gunneridae</taxon>
        <taxon>Pentapetalae</taxon>
        <taxon>rosids</taxon>
        <taxon>fabids</taxon>
        <taxon>Fagales</taxon>
        <taxon>Fagaceae</taxon>
        <taxon>Castanea</taxon>
    </lineage>
</organism>
<evidence type="ECO:0000313" key="2">
    <source>
        <dbReference type="EMBL" id="KAF3974072.1"/>
    </source>
</evidence>
<keyword evidence="3" id="KW-1185">Reference proteome</keyword>
<gene>
    <name evidence="2" type="ORF">CMV_002558</name>
</gene>
<keyword evidence="1" id="KW-0812">Transmembrane</keyword>
<dbReference type="Proteomes" id="UP000737018">
    <property type="component" value="Unassembled WGS sequence"/>
</dbReference>
<accession>A0A8J4RY24</accession>
<proteinExistence type="predicted"/>
<reference evidence="2" key="1">
    <citation type="submission" date="2020-03" db="EMBL/GenBank/DDBJ databases">
        <title>Castanea mollissima Vanexum genome sequencing.</title>
        <authorList>
            <person name="Staton M."/>
        </authorList>
    </citation>
    <scope>NUCLEOTIDE SEQUENCE</scope>
    <source>
        <tissue evidence="2">Leaf</tissue>
    </source>
</reference>
<dbReference type="EMBL" id="JRKL02000185">
    <property type="protein sequence ID" value="KAF3974072.1"/>
    <property type="molecule type" value="Genomic_DNA"/>
</dbReference>
<protein>
    <submittedName>
        <fullName evidence="2">Uncharacterized protein</fullName>
    </submittedName>
</protein>
<evidence type="ECO:0000313" key="3">
    <source>
        <dbReference type="Proteomes" id="UP000737018"/>
    </source>
</evidence>
<name>A0A8J4RY24_9ROSI</name>
<dbReference type="AlphaFoldDB" id="A0A8J4RY24"/>
<keyword evidence="1" id="KW-0472">Membrane</keyword>